<dbReference type="Gene3D" id="3.90.550.10">
    <property type="entry name" value="Spore Coat Polysaccharide Biosynthesis Protein SpsA, Chain A"/>
    <property type="match status" value="1"/>
</dbReference>
<dbReference type="STRING" id="1121476.SAMN02745751_01106"/>
<dbReference type="EMBL" id="FQZL01000007">
    <property type="protein sequence ID" value="SHI81725.1"/>
    <property type="molecule type" value="Genomic_DNA"/>
</dbReference>
<dbReference type="InterPro" id="IPR001173">
    <property type="entry name" value="Glyco_trans_2-like"/>
</dbReference>
<dbReference type="Proteomes" id="UP000184052">
    <property type="component" value="Unassembled WGS sequence"/>
</dbReference>
<dbReference type="PANTHER" id="PTHR22916:SF51">
    <property type="entry name" value="GLYCOSYLTRANSFERASE EPSH-RELATED"/>
    <property type="match status" value="1"/>
</dbReference>
<evidence type="ECO:0000313" key="5">
    <source>
        <dbReference type="Proteomes" id="UP000184052"/>
    </source>
</evidence>
<dbReference type="OrthoDB" id="8773442at2"/>
<evidence type="ECO:0000313" key="4">
    <source>
        <dbReference type="EMBL" id="SHI81725.1"/>
    </source>
</evidence>
<reference evidence="4 5" key="1">
    <citation type="submission" date="2016-11" db="EMBL/GenBank/DDBJ databases">
        <authorList>
            <person name="Jaros S."/>
            <person name="Januszkiewicz K."/>
            <person name="Wedrychowicz H."/>
        </authorList>
    </citation>
    <scope>NUCLEOTIDE SEQUENCE [LARGE SCALE GENOMIC DNA]</scope>
    <source>
        <strain evidence="4 5">DSM 17477</strain>
    </source>
</reference>
<dbReference type="PANTHER" id="PTHR22916">
    <property type="entry name" value="GLYCOSYLTRANSFERASE"/>
    <property type="match status" value="1"/>
</dbReference>
<dbReference type="GO" id="GO:0016757">
    <property type="term" value="F:glycosyltransferase activity"/>
    <property type="evidence" value="ECO:0007669"/>
    <property type="project" value="UniProtKB-KW"/>
</dbReference>
<proteinExistence type="predicted"/>
<keyword evidence="5" id="KW-1185">Reference proteome</keyword>
<protein>
    <submittedName>
        <fullName evidence="4">Glycosyl transferase family 2</fullName>
    </submittedName>
</protein>
<evidence type="ECO:0000256" key="1">
    <source>
        <dbReference type="ARBA" id="ARBA00022676"/>
    </source>
</evidence>
<accession>A0A1M6E8F0</accession>
<organism evidence="4 5">
    <name type="scientific">Dethiosulfatibacter aminovorans DSM 17477</name>
    <dbReference type="NCBI Taxonomy" id="1121476"/>
    <lineage>
        <taxon>Bacteria</taxon>
        <taxon>Bacillati</taxon>
        <taxon>Bacillota</taxon>
        <taxon>Tissierellia</taxon>
        <taxon>Dethiosulfatibacter</taxon>
    </lineage>
</organism>
<dbReference type="InterPro" id="IPR029044">
    <property type="entry name" value="Nucleotide-diphossugar_trans"/>
</dbReference>
<dbReference type="Pfam" id="PF00535">
    <property type="entry name" value="Glycos_transf_2"/>
    <property type="match status" value="1"/>
</dbReference>
<sequence>MNPKISLIMPVYNGEEYLGKCVDSIINQTYGNIQFIIVNDGSTDNTLDLCQNYAKKDKRIVLINKENGGVSSARNEGLALADGDYIGFMDADDYIEPDMIERLTLNAVNNNADVSMCGFFIERADGRFRNKVLAEDIIRYSGVEAINNMLDRYEFHGYIWNKLFSKKVIKGNTCISFCEDIYIYEDLLFCYDCFINSDCVVYDKGQYYHHIIHDKQTSAGYNKKKLTSLKAFEKIIDDVEENKDIDVNRFKTSYMQLVISLLIQNLSNDKDGNKEIHNMLVKELYRYKFHELTDKRIKAASMVAKLSPHLIKMVVEAKRKFDFEGRV</sequence>
<name>A0A1M6E8F0_9FIRM</name>
<dbReference type="SUPFAM" id="SSF53448">
    <property type="entry name" value="Nucleotide-diphospho-sugar transferases"/>
    <property type="match status" value="1"/>
</dbReference>
<dbReference type="CDD" id="cd00761">
    <property type="entry name" value="Glyco_tranf_GTA_type"/>
    <property type="match status" value="1"/>
</dbReference>
<dbReference type="RefSeq" id="WP_094762741.1">
    <property type="nucleotide sequence ID" value="NZ_FQZL01000007.1"/>
</dbReference>
<evidence type="ECO:0000256" key="2">
    <source>
        <dbReference type="ARBA" id="ARBA00022679"/>
    </source>
</evidence>
<keyword evidence="1" id="KW-0328">Glycosyltransferase</keyword>
<gene>
    <name evidence="4" type="ORF">SAMN02745751_01106</name>
</gene>
<feature type="domain" description="Glycosyltransferase 2-like" evidence="3">
    <location>
        <begin position="6"/>
        <end position="168"/>
    </location>
</feature>
<dbReference type="AlphaFoldDB" id="A0A1M6E8F0"/>
<evidence type="ECO:0000259" key="3">
    <source>
        <dbReference type="Pfam" id="PF00535"/>
    </source>
</evidence>
<keyword evidence="2 4" id="KW-0808">Transferase</keyword>